<organism evidence="3 4">
    <name type="scientific">Peptoniphilus olsenii</name>
    <dbReference type="NCBI Taxonomy" id="411570"/>
    <lineage>
        <taxon>Bacteria</taxon>
        <taxon>Bacillati</taxon>
        <taxon>Bacillota</taxon>
        <taxon>Tissierellia</taxon>
        <taxon>Tissierellales</taxon>
        <taxon>Peptoniphilaceae</taxon>
        <taxon>Peptoniphilus</taxon>
    </lineage>
</organism>
<dbReference type="SUPFAM" id="SSF50104">
    <property type="entry name" value="Translation proteins SH3-like domain"/>
    <property type="match status" value="1"/>
</dbReference>
<proteinExistence type="predicted"/>
<dbReference type="InterPro" id="IPR008991">
    <property type="entry name" value="Translation_prot_SH3-like_sf"/>
</dbReference>
<evidence type="ECO:0000313" key="4">
    <source>
        <dbReference type="Proteomes" id="UP001549162"/>
    </source>
</evidence>
<reference evidence="3 4" key="1">
    <citation type="submission" date="2024-06" db="EMBL/GenBank/DDBJ databases">
        <title>Genomic Encyclopedia of Type Strains, Phase IV (KMG-IV): sequencing the most valuable type-strain genomes for metagenomic binning, comparative biology and taxonomic classification.</title>
        <authorList>
            <person name="Goeker M."/>
        </authorList>
    </citation>
    <scope>NUCLEOTIDE SEQUENCE [LARGE SCALE GENOMIC DNA]</scope>
    <source>
        <strain evidence="3 4">DSM 21460</strain>
    </source>
</reference>
<dbReference type="CDD" id="cd06088">
    <property type="entry name" value="KOW_RPL14"/>
    <property type="match status" value="1"/>
</dbReference>
<name>A0ABV2J7S3_9FIRM</name>
<protein>
    <submittedName>
        <fullName evidence="3">Ribosomal protein L14E/L6E/L27E</fullName>
    </submittedName>
</protein>
<sequence length="84" mass="9958">MDTTINLERGQIVRSKKGRDEGKVFVITEVIDENYLYLVDGKLRKLDRPKKKKVKHVYIYNSQIDLDVKNLNDSYIRKKLLPYS</sequence>
<gene>
    <name evidence="3" type="ORF">ABID14_000453</name>
</gene>
<evidence type="ECO:0000313" key="3">
    <source>
        <dbReference type="EMBL" id="MET3616828.1"/>
    </source>
</evidence>
<dbReference type="Gene3D" id="2.30.30.30">
    <property type="match status" value="1"/>
</dbReference>
<keyword evidence="2" id="KW-0687">Ribonucleoprotein</keyword>
<evidence type="ECO:0000256" key="2">
    <source>
        <dbReference type="ARBA" id="ARBA00023274"/>
    </source>
</evidence>
<dbReference type="RefSeq" id="WP_354366833.1">
    <property type="nucleotide sequence ID" value="NZ_JBEPMA010000002.1"/>
</dbReference>
<dbReference type="InterPro" id="IPR014722">
    <property type="entry name" value="Rib_uL2_dom2"/>
</dbReference>
<dbReference type="InterPro" id="IPR041985">
    <property type="entry name" value="Ribosomal_eL14_KOW"/>
</dbReference>
<keyword evidence="1 3" id="KW-0689">Ribosomal protein</keyword>
<accession>A0ABV2J7S3</accession>
<dbReference type="EMBL" id="JBEPMA010000002">
    <property type="protein sequence ID" value="MET3616828.1"/>
    <property type="molecule type" value="Genomic_DNA"/>
</dbReference>
<comment type="caution">
    <text evidence="3">The sequence shown here is derived from an EMBL/GenBank/DDBJ whole genome shotgun (WGS) entry which is preliminary data.</text>
</comment>
<keyword evidence="4" id="KW-1185">Reference proteome</keyword>
<dbReference type="GO" id="GO:0005840">
    <property type="term" value="C:ribosome"/>
    <property type="evidence" value="ECO:0007669"/>
    <property type="project" value="UniProtKB-KW"/>
</dbReference>
<dbReference type="Proteomes" id="UP001549162">
    <property type="component" value="Unassembled WGS sequence"/>
</dbReference>
<evidence type="ECO:0000256" key="1">
    <source>
        <dbReference type="ARBA" id="ARBA00022980"/>
    </source>
</evidence>